<evidence type="ECO:0000313" key="2">
    <source>
        <dbReference type="Proteomes" id="UP001234202"/>
    </source>
</evidence>
<proteinExistence type="predicted"/>
<organism evidence="1 2">
    <name type="scientific">Naganishia onofrii</name>
    <dbReference type="NCBI Taxonomy" id="1851511"/>
    <lineage>
        <taxon>Eukaryota</taxon>
        <taxon>Fungi</taxon>
        <taxon>Dikarya</taxon>
        <taxon>Basidiomycota</taxon>
        <taxon>Agaricomycotina</taxon>
        <taxon>Tremellomycetes</taxon>
        <taxon>Filobasidiales</taxon>
        <taxon>Filobasidiaceae</taxon>
        <taxon>Naganishia</taxon>
    </lineage>
</organism>
<accession>A0ACC2XRP4</accession>
<keyword evidence="2" id="KW-1185">Reference proteome</keyword>
<sequence>MNSAAQLQEIREIRRKKWEEEKAAELAMGPNQGLPVTDITEKVAQAAHPSRSFTTTDTTDRKRRLISRTSSDDVEFVGEKKPMPAKKAKVDIDDAVETKSTLKALPLYSVSKAPTARTAGRLNLLTSNAQASSTSNSKSTARKFPTPHLLLTRTPGRSHSSFSPTNINNTVTFEEIMGPNKGRGLGIKKAWFYAFFIAQDEFFSELPLGPRDGVEIYVGRDMRQDPVAHQVAAQLGIPFESTPLKTEHYRNVASECQITYRRMLGNHYHAVYPPMADTGGKYAGSNHSKFAFIQFDGFLRVSLALVCGQSDELIPCTFKKVFITSSNFMILDFTYSDNEWFVVDLPLLPVKRSKKDGHPPEFEQELFEHATLLGCPASLINELYGRYDYSSIEERKIRIVASIPGSHSGESALMYGALRLREVVKPLVKGHRDVDMEICTASIGGMQPEWLRSMYHAFTGGKYDNEDASKDEIPKHFRMTFPTRADVEASRTISQQGASQIGSHFKWKEADKRIKAMFYHYKSRDQEPGDPVEGETGAGCLFHQKLYMAMPEGTKATDNNVQPLWIYIGSANFSKAAWGQCFIDKRRAKSDAGSRRLANGMNFEIGVVVPGDEIEGMLEKGSVWHDLIPHERNGKPFTGSDKPYNSEQWVMNKTDDRGPF</sequence>
<dbReference type="EMBL" id="JASBWV010000005">
    <property type="protein sequence ID" value="KAJ9126321.1"/>
    <property type="molecule type" value="Genomic_DNA"/>
</dbReference>
<evidence type="ECO:0000313" key="1">
    <source>
        <dbReference type="EMBL" id="KAJ9126321.1"/>
    </source>
</evidence>
<comment type="caution">
    <text evidence="1">The sequence shown here is derived from an EMBL/GenBank/DDBJ whole genome shotgun (WGS) entry which is preliminary data.</text>
</comment>
<name>A0ACC2XRP4_9TREE</name>
<dbReference type="Proteomes" id="UP001234202">
    <property type="component" value="Unassembled WGS sequence"/>
</dbReference>
<gene>
    <name evidence="1" type="ORF">QFC24_002053</name>
</gene>
<reference evidence="1" key="1">
    <citation type="submission" date="2023-04" db="EMBL/GenBank/DDBJ databases">
        <title>Draft Genome sequencing of Naganishia species isolated from polar environments using Oxford Nanopore Technology.</title>
        <authorList>
            <person name="Leo P."/>
            <person name="Venkateswaran K."/>
        </authorList>
    </citation>
    <scope>NUCLEOTIDE SEQUENCE</scope>
    <source>
        <strain evidence="1">DBVPG 5303</strain>
    </source>
</reference>
<protein>
    <submittedName>
        <fullName evidence="1">Uncharacterized protein</fullName>
    </submittedName>
</protein>